<feature type="domain" description="Polymerase beta nucleotidyltransferase" evidence="1">
    <location>
        <begin position="19"/>
        <end position="111"/>
    </location>
</feature>
<reference evidence="2 3" key="1">
    <citation type="submission" date="2020-08" db="EMBL/GenBank/DDBJ databases">
        <title>Bridging the membrane lipid divide: bacteria of the FCB group superphylum have the potential to synthesize archaeal ether lipids.</title>
        <authorList>
            <person name="Villanueva L."/>
            <person name="Von Meijenfeldt F.A.B."/>
            <person name="Westbye A.B."/>
            <person name="Yadav S."/>
            <person name="Hopmans E.C."/>
            <person name="Dutilh B.E."/>
            <person name="Sinninghe Damste J.S."/>
        </authorList>
    </citation>
    <scope>NUCLEOTIDE SEQUENCE [LARGE SCALE GENOMIC DNA]</scope>
    <source>
        <strain evidence="2">NIOZ-UU27</strain>
    </source>
</reference>
<dbReference type="SUPFAM" id="SSF81301">
    <property type="entry name" value="Nucleotidyltransferase"/>
    <property type="match status" value="1"/>
</dbReference>
<dbReference type="InterPro" id="IPR043519">
    <property type="entry name" value="NT_sf"/>
</dbReference>
<dbReference type="InterPro" id="IPR052930">
    <property type="entry name" value="TA_antitoxin_MntA"/>
</dbReference>
<protein>
    <submittedName>
        <fullName evidence="2">Nucleotidyltransferase domain-containing protein</fullName>
    </submittedName>
</protein>
<dbReference type="PANTHER" id="PTHR43852:SF3">
    <property type="entry name" value="NUCLEOTIDYLTRANSFERASE"/>
    <property type="match status" value="1"/>
</dbReference>
<organism evidence="2 3">
    <name type="scientific">Candidatus Desulfacyla euxinica</name>
    <dbReference type="NCBI Taxonomy" id="2841693"/>
    <lineage>
        <taxon>Bacteria</taxon>
        <taxon>Deltaproteobacteria</taxon>
        <taxon>Candidatus Desulfacyla</taxon>
    </lineage>
</organism>
<name>A0A8J6TAK3_9DELT</name>
<dbReference type="AlphaFoldDB" id="A0A8J6TAK3"/>
<dbReference type="Proteomes" id="UP000650524">
    <property type="component" value="Unassembled WGS sequence"/>
</dbReference>
<dbReference type="EMBL" id="JACNJD010000381">
    <property type="protein sequence ID" value="MBC8179391.1"/>
    <property type="molecule type" value="Genomic_DNA"/>
</dbReference>
<dbReference type="Pfam" id="PF18765">
    <property type="entry name" value="Polbeta"/>
    <property type="match status" value="1"/>
</dbReference>
<evidence type="ECO:0000313" key="3">
    <source>
        <dbReference type="Proteomes" id="UP000650524"/>
    </source>
</evidence>
<sequence>MMGTTRHILREEQQREILKEITAVVSGQPEIVFAFLHGSFLDGSFFRDIDLGIFVRGMDSADFWDYEARLCQQIEEALNYLCVVELKVINKAPLSFCYHVIRGQILFVRDEGSLTEFMVRVARGYLDMAPVRHRYMIEAMT</sequence>
<proteinExistence type="predicted"/>
<comment type="caution">
    <text evidence="2">The sequence shown here is derived from an EMBL/GenBank/DDBJ whole genome shotgun (WGS) entry which is preliminary data.</text>
</comment>
<evidence type="ECO:0000259" key="1">
    <source>
        <dbReference type="Pfam" id="PF18765"/>
    </source>
</evidence>
<dbReference type="InterPro" id="IPR041633">
    <property type="entry name" value="Polbeta"/>
</dbReference>
<dbReference type="PANTHER" id="PTHR43852">
    <property type="entry name" value="NUCLEOTIDYLTRANSFERASE"/>
    <property type="match status" value="1"/>
</dbReference>
<gene>
    <name evidence="2" type="ORF">H8E19_18455</name>
</gene>
<evidence type="ECO:0000313" key="2">
    <source>
        <dbReference type="EMBL" id="MBC8179391.1"/>
    </source>
</evidence>
<dbReference type="Gene3D" id="3.30.460.10">
    <property type="entry name" value="Beta Polymerase, domain 2"/>
    <property type="match status" value="1"/>
</dbReference>
<accession>A0A8J6TAK3</accession>